<name>A0A1Z4LMX1_9CYAN</name>
<dbReference type="Proteomes" id="UP000218418">
    <property type="component" value="Chromosome"/>
</dbReference>
<dbReference type="PANTHER" id="PTHR11910">
    <property type="entry name" value="ATP SYNTHASE DELTA CHAIN"/>
    <property type="match status" value="1"/>
</dbReference>
<dbReference type="Pfam" id="PF00213">
    <property type="entry name" value="OSCP"/>
    <property type="match status" value="1"/>
</dbReference>
<dbReference type="InterPro" id="IPR000711">
    <property type="entry name" value="ATPase_OSCP/dsu"/>
</dbReference>
<keyword evidence="7 8" id="KW-0066">ATP synthesis</keyword>
<evidence type="ECO:0000256" key="4">
    <source>
        <dbReference type="ARBA" id="ARBA00023065"/>
    </source>
</evidence>
<dbReference type="InterPro" id="IPR026015">
    <property type="entry name" value="ATP_synth_OSCP/delta_N_sf"/>
</dbReference>
<reference evidence="9 10" key="1">
    <citation type="submission" date="2017-06" db="EMBL/GenBank/DDBJ databases">
        <title>Genome sequencing of cyanobaciteial culture collection at National Institute for Environmental Studies (NIES).</title>
        <authorList>
            <person name="Hirose Y."/>
            <person name="Shimura Y."/>
            <person name="Fujisawa T."/>
            <person name="Nakamura Y."/>
            <person name="Kawachi M."/>
        </authorList>
    </citation>
    <scope>NUCLEOTIDE SEQUENCE [LARGE SCALE GENOMIC DNA]</scope>
    <source>
        <strain evidence="9 10">NIES-267</strain>
    </source>
</reference>
<dbReference type="HAMAP" id="MF_01416">
    <property type="entry name" value="ATP_synth_delta_bact"/>
    <property type="match status" value="1"/>
</dbReference>
<evidence type="ECO:0000313" key="9">
    <source>
        <dbReference type="EMBL" id="BAY82590.1"/>
    </source>
</evidence>
<evidence type="ECO:0000256" key="3">
    <source>
        <dbReference type="ARBA" id="ARBA00022781"/>
    </source>
</evidence>
<comment type="function">
    <text evidence="8">This protein is part of the stalk that links CF(0) to CF(1). It either transmits conformational changes from CF(0) to CF(1) or is implicated in proton conduction.</text>
</comment>
<accession>A0A1Z4LMX1</accession>
<dbReference type="NCBIfam" id="TIGR01145">
    <property type="entry name" value="ATP_synt_delta"/>
    <property type="match status" value="1"/>
</dbReference>
<evidence type="ECO:0000256" key="8">
    <source>
        <dbReference type="HAMAP-Rule" id="MF_01416"/>
    </source>
</evidence>
<comment type="subcellular location">
    <subcellularLocation>
        <location evidence="8">Cellular thylakoid membrane</location>
        <topology evidence="8">Peripheral membrane protein</topology>
    </subcellularLocation>
    <subcellularLocation>
        <location evidence="1">Membrane</location>
    </subcellularLocation>
</comment>
<gene>
    <name evidence="8" type="primary">atpH</name>
    <name evidence="8" type="synonym">atpD</name>
    <name evidence="9" type="ORF">NIES267_20720</name>
</gene>
<organism evidence="9 10">
    <name type="scientific">Calothrix parasitica NIES-267</name>
    <dbReference type="NCBI Taxonomy" id="1973488"/>
    <lineage>
        <taxon>Bacteria</taxon>
        <taxon>Bacillati</taxon>
        <taxon>Cyanobacteriota</taxon>
        <taxon>Cyanophyceae</taxon>
        <taxon>Nostocales</taxon>
        <taxon>Calotrichaceae</taxon>
        <taxon>Calothrix</taxon>
    </lineage>
</organism>
<comment type="function">
    <text evidence="8">F(1)F(0) ATP synthase produces ATP from ADP in the presence of a proton or sodium gradient. F-type ATPases consist of two structural domains, F(1) containing the extramembraneous catalytic core and F(0) containing the membrane proton channel, linked together by a central stalk and a peripheral stalk. During catalysis, ATP synthesis in the catalytic domain of F(1) is coupled via a rotary mechanism of the central stalk subunits to proton translocation.</text>
</comment>
<dbReference type="GO" id="GO:0046933">
    <property type="term" value="F:proton-transporting ATP synthase activity, rotational mechanism"/>
    <property type="evidence" value="ECO:0007669"/>
    <property type="project" value="UniProtKB-UniRule"/>
</dbReference>
<protein>
    <recommendedName>
        <fullName evidence="8">ATP synthase subunit delta</fullName>
    </recommendedName>
    <alternativeName>
        <fullName evidence="8">ATP synthase F(1) sector subunit delta</fullName>
    </alternativeName>
    <alternativeName>
        <fullName evidence="8">F-type ATPase subunit delta</fullName>
        <shortName evidence="8">F-ATPase subunit delta</shortName>
    </alternativeName>
</protein>
<dbReference type="PROSITE" id="PS00389">
    <property type="entry name" value="ATPASE_DELTA"/>
    <property type="match status" value="1"/>
</dbReference>
<evidence type="ECO:0000256" key="7">
    <source>
        <dbReference type="ARBA" id="ARBA00023310"/>
    </source>
</evidence>
<dbReference type="OrthoDB" id="9802471at2"/>
<keyword evidence="6 8" id="KW-0139">CF(1)</keyword>
<dbReference type="AlphaFoldDB" id="A0A1Z4LMX1"/>
<dbReference type="EMBL" id="AP018227">
    <property type="protein sequence ID" value="BAY82590.1"/>
    <property type="molecule type" value="Genomic_DNA"/>
</dbReference>
<keyword evidence="3 8" id="KW-0375">Hydrogen ion transport</keyword>
<evidence type="ECO:0000256" key="2">
    <source>
        <dbReference type="ARBA" id="ARBA00022448"/>
    </source>
</evidence>
<dbReference type="NCBIfam" id="NF004402">
    <property type="entry name" value="PRK05758.2-2"/>
    <property type="match status" value="1"/>
</dbReference>
<keyword evidence="5 8" id="KW-0472">Membrane</keyword>
<evidence type="ECO:0000256" key="1">
    <source>
        <dbReference type="ARBA" id="ARBA00004370"/>
    </source>
</evidence>
<keyword evidence="2 8" id="KW-0813">Transport</keyword>
<sequence>MANNTATAAVSRPYAEALMSIAQSNNVADKFDSDVRSLLNLIKESQPLQNFFANPFISGEDKKGVISKILTDETNAIFRNFLMLLVDRRRITLVEDIAQEYLAKLRELNQTVLAEVISAVPLTDEQQQTIKEKVKSMTDAREVELDSTIDSDIIGGVIIKVGSQVVDSSLRGQLRRLSLSLKG</sequence>
<dbReference type="Gene3D" id="1.10.520.20">
    <property type="entry name" value="N-terminal domain of the delta subunit of the F1F0-ATP synthase"/>
    <property type="match status" value="1"/>
</dbReference>
<keyword evidence="10" id="KW-1185">Reference proteome</keyword>
<evidence type="ECO:0000256" key="6">
    <source>
        <dbReference type="ARBA" id="ARBA00023196"/>
    </source>
</evidence>
<evidence type="ECO:0000313" key="10">
    <source>
        <dbReference type="Proteomes" id="UP000218418"/>
    </source>
</evidence>
<dbReference type="PRINTS" id="PR00125">
    <property type="entry name" value="ATPASEDELTA"/>
</dbReference>
<proteinExistence type="inferred from homology"/>
<dbReference type="SUPFAM" id="SSF47928">
    <property type="entry name" value="N-terminal domain of the delta subunit of the F1F0-ATP synthase"/>
    <property type="match status" value="1"/>
</dbReference>
<dbReference type="InterPro" id="IPR020781">
    <property type="entry name" value="ATPase_OSCP/d_CS"/>
</dbReference>
<dbReference type="GO" id="GO:0031676">
    <property type="term" value="C:plasma membrane-derived thylakoid membrane"/>
    <property type="evidence" value="ECO:0007669"/>
    <property type="project" value="UniProtKB-SubCell"/>
</dbReference>
<dbReference type="GO" id="GO:0045259">
    <property type="term" value="C:proton-transporting ATP synthase complex"/>
    <property type="evidence" value="ECO:0007669"/>
    <property type="project" value="UniProtKB-KW"/>
</dbReference>
<keyword evidence="4 8" id="KW-0406">Ion transport</keyword>
<keyword evidence="8" id="KW-0793">Thylakoid</keyword>
<comment type="similarity">
    <text evidence="8">Belongs to the ATPase delta chain family.</text>
</comment>
<evidence type="ECO:0000256" key="5">
    <source>
        <dbReference type="ARBA" id="ARBA00023136"/>
    </source>
</evidence>